<reference evidence="1 2" key="1">
    <citation type="submission" date="2017-09" db="EMBL/GenBank/DDBJ databases">
        <title>Depth-based differentiation of microbial function through sediment-hosted aquifers and enrichment of novel symbionts in the deep terrestrial subsurface.</title>
        <authorList>
            <person name="Probst A.J."/>
            <person name="Ladd B."/>
            <person name="Jarett J.K."/>
            <person name="Geller-Mcgrath D.E."/>
            <person name="Sieber C.M."/>
            <person name="Emerson J.B."/>
            <person name="Anantharaman K."/>
            <person name="Thomas B.C."/>
            <person name="Malmstrom R."/>
            <person name="Stieglmeier M."/>
            <person name="Klingl A."/>
            <person name="Woyke T."/>
            <person name="Ryan C.M."/>
            <person name="Banfield J.F."/>
        </authorList>
    </citation>
    <scope>NUCLEOTIDE SEQUENCE [LARGE SCALE GENOMIC DNA]</scope>
    <source>
        <strain evidence="1">CG22_combo_CG10-13_8_21_14_all_39_10</strain>
    </source>
</reference>
<dbReference type="AlphaFoldDB" id="A0A2H0BJD3"/>
<dbReference type="Proteomes" id="UP000229847">
    <property type="component" value="Unassembled WGS sequence"/>
</dbReference>
<accession>A0A2H0BJD3</accession>
<sequence>MQKIETIWHSLLWDALEKREFRHTQKAISEHFGYSLSTVNLAIKEAESVGAIKMSGKFFTVSDVKKLLYFWATHRNLTRDIIYKTWVDEPISEIEGLIPDGAIFACYTSAREILKEAPSDYSKVYFYFDENQLETVKKRFPPTKSLDANLFVLKAYSWQKDYGLTASLPQTFVDLWNLSDWYAKDFLEALERKIDGLLP</sequence>
<protein>
    <submittedName>
        <fullName evidence="1">Uncharacterized protein</fullName>
    </submittedName>
</protein>
<comment type="caution">
    <text evidence="1">The sequence shown here is derived from an EMBL/GenBank/DDBJ whole genome shotgun (WGS) entry which is preliminary data.</text>
</comment>
<name>A0A2H0BJD3_9BACT</name>
<evidence type="ECO:0000313" key="1">
    <source>
        <dbReference type="EMBL" id="PIP57751.1"/>
    </source>
</evidence>
<proteinExistence type="predicted"/>
<organism evidence="1 2">
    <name type="scientific">Candidatus Woesebacteria bacterium CG22_combo_CG10-13_8_21_14_all_39_10</name>
    <dbReference type="NCBI Taxonomy" id="1975059"/>
    <lineage>
        <taxon>Bacteria</taxon>
        <taxon>Candidatus Woeseibacteriota</taxon>
    </lineage>
</organism>
<dbReference type="EMBL" id="PCSW01000043">
    <property type="protein sequence ID" value="PIP57751.1"/>
    <property type="molecule type" value="Genomic_DNA"/>
</dbReference>
<gene>
    <name evidence="1" type="ORF">COX03_01395</name>
</gene>
<evidence type="ECO:0000313" key="2">
    <source>
        <dbReference type="Proteomes" id="UP000229847"/>
    </source>
</evidence>